<organism evidence="1">
    <name type="scientific">marine sediment metagenome</name>
    <dbReference type="NCBI Taxonomy" id="412755"/>
    <lineage>
        <taxon>unclassified sequences</taxon>
        <taxon>metagenomes</taxon>
        <taxon>ecological metagenomes</taxon>
    </lineage>
</organism>
<comment type="caution">
    <text evidence="1">The sequence shown here is derived from an EMBL/GenBank/DDBJ whole genome shotgun (WGS) entry which is preliminary data.</text>
</comment>
<accession>A0A0F9P1D1</accession>
<reference evidence="1" key="1">
    <citation type="journal article" date="2015" name="Nature">
        <title>Complex archaea that bridge the gap between prokaryotes and eukaryotes.</title>
        <authorList>
            <person name="Spang A."/>
            <person name="Saw J.H."/>
            <person name="Jorgensen S.L."/>
            <person name="Zaremba-Niedzwiedzka K."/>
            <person name="Martijn J."/>
            <person name="Lind A.E."/>
            <person name="van Eijk R."/>
            <person name="Schleper C."/>
            <person name="Guy L."/>
            <person name="Ettema T.J."/>
        </authorList>
    </citation>
    <scope>NUCLEOTIDE SEQUENCE</scope>
</reference>
<gene>
    <name evidence="1" type="ORF">LCGC14_0882780</name>
</gene>
<sequence>MIRLSTVHGTKDVLLHYFGGEYCIIHEKLDNKLGYWLIKVKDMEDCIRCTEYAQNRNTCAQLTCPCGCECYCYKHLLPVYCMPFAIAYIPKSIMLKLIDEGFITISISDKEWHVQIALGTVPLYRPYMITGEAA</sequence>
<dbReference type="AlphaFoldDB" id="A0A0F9P1D1"/>
<proteinExistence type="predicted"/>
<name>A0A0F9P1D1_9ZZZZ</name>
<evidence type="ECO:0000313" key="1">
    <source>
        <dbReference type="EMBL" id="KKN25650.1"/>
    </source>
</evidence>
<dbReference type="EMBL" id="LAZR01002786">
    <property type="protein sequence ID" value="KKN25650.1"/>
    <property type="molecule type" value="Genomic_DNA"/>
</dbReference>
<protein>
    <submittedName>
        <fullName evidence="1">Uncharacterized protein</fullName>
    </submittedName>
</protein>